<evidence type="ECO:0000313" key="2">
    <source>
        <dbReference type="Proteomes" id="UP000295818"/>
    </source>
</evidence>
<name>A0ABY2BQW5_9ACTN</name>
<accession>A0ABY2BQW5</accession>
<organism evidence="1 2">
    <name type="scientific">Kribbella orskensis</name>
    <dbReference type="NCBI Taxonomy" id="2512216"/>
    <lineage>
        <taxon>Bacteria</taxon>
        <taxon>Bacillati</taxon>
        <taxon>Actinomycetota</taxon>
        <taxon>Actinomycetes</taxon>
        <taxon>Propionibacteriales</taxon>
        <taxon>Kribbellaceae</taxon>
        <taxon>Kribbella</taxon>
    </lineage>
</organism>
<sequence>MFVLIPEVEPEHLWQRILQNNRGALLAHALRKDTDAVVCRLRFRVPDDEPEQDVAPTLVSVSKG</sequence>
<reference evidence="1 2" key="1">
    <citation type="journal article" date="2015" name="Stand. Genomic Sci.">
        <title>Genomic Encyclopedia of Bacterial and Archaeal Type Strains, Phase III: the genomes of soil and plant-associated and newly described type strains.</title>
        <authorList>
            <person name="Whitman W.B."/>
            <person name="Woyke T."/>
            <person name="Klenk H.P."/>
            <person name="Zhou Y."/>
            <person name="Lilburn T.G."/>
            <person name="Beck B.J."/>
            <person name="De Vos P."/>
            <person name="Vandamme P."/>
            <person name="Eisen J.A."/>
            <person name="Garrity G."/>
            <person name="Hugenholtz P."/>
            <person name="Kyrpides N.C."/>
        </authorList>
    </citation>
    <scope>NUCLEOTIDE SEQUENCE [LARGE SCALE GENOMIC DNA]</scope>
    <source>
        <strain evidence="1 2">VKM Ac-2538</strain>
    </source>
</reference>
<dbReference type="Proteomes" id="UP000295818">
    <property type="component" value="Unassembled WGS sequence"/>
</dbReference>
<keyword evidence="2" id="KW-1185">Reference proteome</keyword>
<comment type="caution">
    <text evidence="1">The sequence shown here is derived from an EMBL/GenBank/DDBJ whole genome shotgun (WGS) entry which is preliminary data.</text>
</comment>
<dbReference type="EMBL" id="SLWM01000003">
    <property type="protein sequence ID" value="TCO28011.1"/>
    <property type="molecule type" value="Genomic_DNA"/>
</dbReference>
<proteinExistence type="predicted"/>
<evidence type="ECO:0000313" key="1">
    <source>
        <dbReference type="EMBL" id="TCO28011.1"/>
    </source>
</evidence>
<gene>
    <name evidence="1" type="ORF">EV644_103716</name>
</gene>
<protein>
    <submittedName>
        <fullName evidence="1">Uncharacterized protein</fullName>
    </submittedName>
</protein>
<dbReference type="RefSeq" id="WP_199239759.1">
    <property type="nucleotide sequence ID" value="NZ_SLWM01000003.1"/>
</dbReference>